<organism evidence="7">
    <name type="scientific">Heliothis virescens</name>
    <name type="common">Tobacco budworm moth</name>
    <dbReference type="NCBI Taxonomy" id="7102"/>
    <lineage>
        <taxon>Eukaryota</taxon>
        <taxon>Metazoa</taxon>
        <taxon>Ecdysozoa</taxon>
        <taxon>Arthropoda</taxon>
        <taxon>Hexapoda</taxon>
        <taxon>Insecta</taxon>
        <taxon>Pterygota</taxon>
        <taxon>Neoptera</taxon>
        <taxon>Endopterygota</taxon>
        <taxon>Lepidoptera</taxon>
        <taxon>Glossata</taxon>
        <taxon>Ditrysia</taxon>
        <taxon>Noctuoidea</taxon>
        <taxon>Noctuidae</taxon>
        <taxon>Heliothinae</taxon>
        <taxon>Heliothis</taxon>
    </lineage>
</organism>
<name>A0A2A4JDI4_HELVI</name>
<keyword evidence="1" id="KW-0479">Metal-binding</keyword>
<evidence type="ECO:0000256" key="5">
    <source>
        <dbReference type="SAM" id="Coils"/>
    </source>
</evidence>
<reference evidence="7" key="1">
    <citation type="submission" date="2017-09" db="EMBL/GenBank/DDBJ databases">
        <title>Contemporary evolution of a Lepidopteran species, Heliothis virescens, in response to modern agricultural practices.</title>
        <authorList>
            <person name="Fritz M.L."/>
            <person name="Deyonke A.M."/>
            <person name="Papanicolaou A."/>
            <person name="Micinski S."/>
            <person name="Westbrook J."/>
            <person name="Gould F."/>
        </authorList>
    </citation>
    <scope>NUCLEOTIDE SEQUENCE [LARGE SCALE GENOMIC DNA]</scope>
    <source>
        <strain evidence="7">HvINT-</strain>
        <tissue evidence="7">Whole body</tissue>
    </source>
</reference>
<dbReference type="InterPro" id="IPR057251">
    <property type="entry name" value="FP_C"/>
</dbReference>
<keyword evidence="3" id="KW-0862">Zinc</keyword>
<dbReference type="InterPro" id="IPR011011">
    <property type="entry name" value="Znf_FYVE_PHD"/>
</dbReference>
<dbReference type="SMART" id="SM00249">
    <property type="entry name" value="PHD"/>
    <property type="match status" value="1"/>
</dbReference>
<dbReference type="SUPFAM" id="SSF57903">
    <property type="entry name" value="FYVE/PHD zinc finger"/>
    <property type="match status" value="1"/>
</dbReference>
<evidence type="ECO:0000256" key="3">
    <source>
        <dbReference type="ARBA" id="ARBA00022833"/>
    </source>
</evidence>
<dbReference type="InterPro" id="IPR013083">
    <property type="entry name" value="Znf_RING/FYVE/PHD"/>
</dbReference>
<evidence type="ECO:0000313" key="7">
    <source>
        <dbReference type="EMBL" id="PCG70031.1"/>
    </source>
</evidence>
<dbReference type="Pfam" id="PF00628">
    <property type="entry name" value="PHD"/>
    <property type="match status" value="1"/>
</dbReference>
<dbReference type="CDD" id="cd15489">
    <property type="entry name" value="PHD_SF"/>
    <property type="match status" value="1"/>
</dbReference>
<sequence>MPKCGACGQFLSPAEAAKCMKCRSWYHRECVNIQNKTQIPPSWECPDCRKNLARDNQAETPVRGHAPPALEESLVNLMDTSPVNNTALDTTEELDIRAELRLFREEFLITVRQEFQLLREDLSGLRAALNATNDRLSNLEDRVADLESRKEVQSKQSPDVAHDTIAELRCELNDRDQELLGNDIQITNLPEVSGENPTHTAMLVASKLGIKIKARDVVSAERVGGRRIDATQAAGPTETRPRFLVVRLARRDLRDELLEGARVRRGMTTADLDMPGPPTRFYVNERLTKVNRELFRRAREAGGRLGWQYVWCKRGRILARYKPGDSACRIRCEADLLRVFGPDPVAGVNVIPTNI</sequence>
<evidence type="ECO:0000256" key="4">
    <source>
        <dbReference type="PROSITE-ProRule" id="PRU00146"/>
    </source>
</evidence>
<dbReference type="InterPro" id="IPR001965">
    <property type="entry name" value="Znf_PHD"/>
</dbReference>
<dbReference type="GO" id="GO:0008270">
    <property type="term" value="F:zinc ion binding"/>
    <property type="evidence" value="ECO:0007669"/>
    <property type="project" value="UniProtKB-KW"/>
</dbReference>
<dbReference type="Pfam" id="PF25298">
    <property type="entry name" value="Baculo_FP_2nd"/>
    <property type="match status" value="1"/>
</dbReference>
<dbReference type="STRING" id="7102.A0A2A4JDI4"/>
<evidence type="ECO:0000259" key="6">
    <source>
        <dbReference type="PROSITE" id="PS50016"/>
    </source>
</evidence>
<dbReference type="PROSITE" id="PS50016">
    <property type="entry name" value="ZF_PHD_2"/>
    <property type="match status" value="1"/>
</dbReference>
<dbReference type="AlphaFoldDB" id="A0A2A4JDI4"/>
<proteinExistence type="predicted"/>
<feature type="domain" description="PHD-type" evidence="6">
    <location>
        <begin position="1"/>
        <end position="51"/>
    </location>
</feature>
<accession>A0A2A4JDI4</accession>
<feature type="coiled-coil region" evidence="5">
    <location>
        <begin position="122"/>
        <end position="156"/>
    </location>
</feature>
<comment type="caution">
    <text evidence="7">The sequence shown here is derived from an EMBL/GenBank/DDBJ whole genome shotgun (WGS) entry which is preliminary data.</text>
</comment>
<dbReference type="EMBL" id="NWSH01001817">
    <property type="protein sequence ID" value="PCG70031.1"/>
    <property type="molecule type" value="Genomic_DNA"/>
</dbReference>
<dbReference type="Gene3D" id="3.30.40.10">
    <property type="entry name" value="Zinc/RING finger domain, C3HC4 (zinc finger)"/>
    <property type="match status" value="1"/>
</dbReference>
<gene>
    <name evidence="7" type="ORF">B5V51_3434</name>
</gene>
<evidence type="ECO:0000256" key="1">
    <source>
        <dbReference type="ARBA" id="ARBA00022723"/>
    </source>
</evidence>
<dbReference type="InterPro" id="IPR019787">
    <property type="entry name" value="Znf_PHD-finger"/>
</dbReference>
<protein>
    <recommendedName>
        <fullName evidence="6">PHD-type domain-containing protein</fullName>
    </recommendedName>
</protein>
<keyword evidence="5" id="KW-0175">Coiled coil</keyword>
<keyword evidence="2 4" id="KW-0863">Zinc-finger</keyword>
<evidence type="ECO:0000256" key="2">
    <source>
        <dbReference type="ARBA" id="ARBA00022771"/>
    </source>
</evidence>